<evidence type="ECO:0000259" key="13">
    <source>
        <dbReference type="Pfam" id="PF13087"/>
    </source>
</evidence>
<evidence type="ECO:0000256" key="10">
    <source>
        <dbReference type="ARBA" id="ARBA00047475"/>
    </source>
</evidence>
<keyword evidence="5" id="KW-0808">Transferase</keyword>
<dbReference type="Pfam" id="PF00201">
    <property type="entry name" value="UDPGT"/>
    <property type="match status" value="2"/>
</dbReference>
<feature type="domain" description="DNA2/NAM7 helicase helicase" evidence="12">
    <location>
        <begin position="1279"/>
        <end position="1529"/>
    </location>
</feature>
<evidence type="ECO:0000256" key="9">
    <source>
        <dbReference type="ARBA" id="ARBA00023136"/>
    </source>
</evidence>
<dbReference type="InterPro" id="IPR041679">
    <property type="entry name" value="DNA2/NAM7-like_C"/>
</dbReference>
<protein>
    <recommendedName>
        <fullName evidence="3">glucuronosyltransferase</fullName>
        <ecNumber evidence="3">2.4.1.17</ecNumber>
    </recommendedName>
</protein>
<evidence type="ECO:0000259" key="12">
    <source>
        <dbReference type="Pfam" id="PF13086"/>
    </source>
</evidence>
<evidence type="ECO:0000256" key="6">
    <source>
        <dbReference type="ARBA" id="ARBA00022692"/>
    </source>
</evidence>
<feature type="compositionally biased region" description="Polar residues" evidence="11">
    <location>
        <begin position="1932"/>
        <end position="1941"/>
    </location>
</feature>
<dbReference type="Pfam" id="PF13086">
    <property type="entry name" value="AAA_11"/>
    <property type="match status" value="1"/>
</dbReference>
<feature type="compositionally biased region" description="Polar residues" evidence="11">
    <location>
        <begin position="1886"/>
        <end position="1895"/>
    </location>
</feature>
<dbReference type="FunFam" id="3.40.50.2000:FF:000038">
    <property type="entry name" value="UDP-GlucuronosylTransferase"/>
    <property type="match status" value="2"/>
</dbReference>
<accession>A0A6A5GB76</accession>
<feature type="domain" description="DNA2/NAM7 helicase-like C-terminal" evidence="13">
    <location>
        <begin position="1547"/>
        <end position="1731"/>
    </location>
</feature>
<feature type="region of interest" description="Disordered" evidence="11">
    <location>
        <begin position="1763"/>
        <end position="1970"/>
    </location>
</feature>
<gene>
    <name evidence="14" type="ORF">GCK72_018419</name>
</gene>
<evidence type="ECO:0000256" key="4">
    <source>
        <dbReference type="ARBA" id="ARBA00022676"/>
    </source>
</evidence>
<dbReference type="GeneID" id="9812402"/>
<evidence type="ECO:0000256" key="2">
    <source>
        <dbReference type="ARBA" id="ARBA00009995"/>
    </source>
</evidence>
<feature type="compositionally biased region" description="Polar residues" evidence="11">
    <location>
        <begin position="1848"/>
        <end position="1865"/>
    </location>
</feature>
<keyword evidence="6" id="KW-0812">Transmembrane</keyword>
<sequence length="1977" mass="225956">MLIPISMESKKDLIGSKKVKKVIRIDQEPRSRKMQEEAKTEDMIKKQIWKLDADITIFVSMIKNFSLASGYQCEHIFQQTAILEELKNEHFDLGITESLFICGFPLLDHIGVKTVINADSVLYLDVVKYALGEPASTSFYPGVFSRNIDKMSFSERTRNLFGMAFSWYFSWTRFQGELEAIKPYYKKSLTWEEHINGAAFYLINSNRYLDYASPTLPKTVFIGGMQVNTKKNGKVQLDREWDDLLNIRKQNVLVSFGSNAFSCDMPDEFKKSFLEVFASMPDVTFIWKYEEENATLADHLPNVKLTTWMPQNDLLADDRLTLFVTHGGLGSSIELAYQGKPAVVIPLMADQPRNAHMLTRHGGAFQLDKSQLDKPEVIRNAIQTVMNDDNYKRNSEKLAEILSSQPYQPKDVVLKHCDFAVKFGDLKTLNSEGRNLNHLVRVLVFSALFDHLGIKTVINADSVLFMDIVKNILGEPASSTFYPALISPMTDKMSLMERIKNMIQMLVPMYFSKMRFDEELKMIKPYYNGTNTWREHLAGVAFNMVNSNRYLDYASPTLPKTVFIGGMQVNTKKNGKVQLDKEWDNLLNIRKQNVLVSFGSNAFSCDMPDEFKKSFLEVFASMPDVTFIWKYEEENATLADHLPNVKLTTWMPQNDLLADDRLTLFVTHGGLGSSIELAYQGKPAVVIPLMADQPRNAHMLTRHGGAVQLDKNNLANSDLIRNAIKLILENTSYKKNSEKLAKILEEQPYSPAEVVLKHCDFAVKFGALETLQSEGRNLNLLQFYSYDIFLPNMVTTENGRVRMPFPEGSVSMNQFDSELNRNRLTRFYLDVPKKGERFKRIPKTEVQEELRNYTHAEAVFFAASSWNWQRNSNPRLSRREGEGIPTFRNQTGNRAYYRVLKEKENKYILIACHANVHGFHRGDLRFVEVNDKTITRGIETCSIIGKLFPGDVVAVSELSKKSDIPLNPPGIFKVHPDANCIWEVSRMAILSRRRDEAVNFAILENALAIVEGHVEAMNVMEDVRNNPLQMDTMYSGCAFVPEKMEISFTEDFHRKYMNPLTAILSDLPSYSNSLGTIHTYFYEENQTRLFEIGVKAFHPETYLSKPSESEKIVEKCVRMGASAAQIVSTGRFDGRGFPVRDMRRTGPIVRFTIANPRIQPTESRWTNNQRIKLEGRDGKFDAIIETVVLDESRRKIWIAARIPRNTPNSITFRNDVWIVHQQPYPAIPKFENGFFKDMHKNSNGRLVIETLYGGPIITINNRVNVDACYIFPSDPEVVLNEYQNYYVSMILADIPMVLGNSPFGCGKSMTIVTAAIEVHKRNSRHNGHGKQKQQLLVTQSNNAGVSLIDIALKIPDEDIKFLRYVSESNWNLLPESSRTDLDMPQLMEEVFIGWATHTLARVQQLNELTIEMKRAMVRKIIQKYLPSQDLVGEARRIYENMIDSDRTTEPSPRTLRQAFFLLYQPDIIVTTADSLQGLLSCSVVDPRSISNLQIDEASQLPEHTLIHLLHTFPNAGFGLVGDIKQLPPHCENQLIGRLKDYGIGNTMERSLQCSMFPQSILRYVYRCHPVTTRILSDLFYNGRLISGVDENDRNEFLRMRRDIWPNPKFPIVVLNHTKGGHRVGTSVANEHEKLHVLRIIEYLTEETNGYKLNASDVGVISFYRAQTSLLTEAFRGTGIKCGTIDAFQGSEKEVVIVCCTSDKLSPFMKLGNRFNVAMSRARQATIVIGNARQLRTAEYWSDIVQMARNKCCLKEVSEFGRYQNERQNQLDGDESTSDDENNSDMDDDDDSGGHDSEDDGIDDESNTNETDDDEYDDTDDSDDFNENESRNKNDSIIQARRNKILSGVCQNQNNKENSPPLQGTSRTAKRRDQRRRAQVRKEKQESQNQSLVLQDQQKRRNRPSKKQRERQRNRQNKEQEVDKKLANIILEPSTTETARPQTENRDSVVPGKRRKPQVKGSKRNTETAINTKLINIK</sequence>
<keyword evidence="8" id="KW-1133">Transmembrane helix</keyword>
<dbReference type="InterPro" id="IPR002213">
    <property type="entry name" value="UDP_glucos_trans"/>
</dbReference>
<dbReference type="SUPFAM" id="SSF52540">
    <property type="entry name" value="P-loop containing nucleoside triphosphate hydrolases"/>
    <property type="match status" value="1"/>
</dbReference>
<dbReference type="InterPro" id="IPR027417">
    <property type="entry name" value="P-loop_NTPase"/>
</dbReference>
<dbReference type="SUPFAM" id="SSF53756">
    <property type="entry name" value="UDP-Glycosyltransferase/glycogen phosphorylase"/>
    <property type="match status" value="2"/>
</dbReference>
<keyword evidence="7" id="KW-0732">Signal</keyword>
<dbReference type="RefSeq" id="XP_053581458.1">
    <property type="nucleotide sequence ID" value="XM_053732545.1"/>
</dbReference>
<evidence type="ECO:0000256" key="7">
    <source>
        <dbReference type="ARBA" id="ARBA00022729"/>
    </source>
</evidence>
<dbReference type="GO" id="GO:0015020">
    <property type="term" value="F:glucuronosyltransferase activity"/>
    <property type="evidence" value="ECO:0007669"/>
    <property type="project" value="UniProtKB-EC"/>
</dbReference>
<reference evidence="14 15" key="1">
    <citation type="submission" date="2019-12" db="EMBL/GenBank/DDBJ databases">
        <title>Chromosome-level assembly of the Caenorhabditis remanei genome.</title>
        <authorList>
            <person name="Teterina A.A."/>
            <person name="Willis J.H."/>
            <person name="Phillips P.C."/>
        </authorList>
    </citation>
    <scope>NUCLEOTIDE SEQUENCE [LARGE SCALE GENOMIC DNA]</scope>
    <source>
        <strain evidence="14 15">PX506</strain>
        <tissue evidence="14">Whole organism</tissue>
    </source>
</reference>
<dbReference type="CDD" id="cd03784">
    <property type="entry name" value="GT1_Gtf-like"/>
    <property type="match status" value="2"/>
</dbReference>
<dbReference type="InterPro" id="IPR050271">
    <property type="entry name" value="UDP-glycosyltransferase"/>
</dbReference>
<evidence type="ECO:0000256" key="1">
    <source>
        <dbReference type="ARBA" id="ARBA00004167"/>
    </source>
</evidence>
<dbReference type="PANTHER" id="PTHR48043">
    <property type="entry name" value="EG:EG0003.4 PROTEIN-RELATED"/>
    <property type="match status" value="1"/>
</dbReference>
<evidence type="ECO:0000313" key="15">
    <source>
        <dbReference type="Proteomes" id="UP000483820"/>
    </source>
</evidence>
<dbReference type="Pfam" id="PF13087">
    <property type="entry name" value="AAA_12"/>
    <property type="match status" value="1"/>
</dbReference>
<dbReference type="InterPro" id="IPR047187">
    <property type="entry name" value="SF1_C_Upf1"/>
</dbReference>
<feature type="compositionally biased region" description="Basic residues" evidence="11">
    <location>
        <begin position="1867"/>
        <end position="1878"/>
    </location>
</feature>
<proteinExistence type="inferred from homology"/>
<dbReference type="InterPro" id="IPR041677">
    <property type="entry name" value="DNA2/NAM7_AAA_11"/>
</dbReference>
<dbReference type="EC" id="2.4.1.17" evidence="3"/>
<dbReference type="Gene3D" id="3.40.50.2000">
    <property type="entry name" value="Glycogen Phosphorylase B"/>
    <property type="match status" value="2"/>
</dbReference>
<feature type="compositionally biased region" description="Basic and acidic residues" evidence="11">
    <location>
        <begin position="1910"/>
        <end position="1925"/>
    </location>
</feature>
<dbReference type="CDD" id="cd18808">
    <property type="entry name" value="SF1_C_Upf1"/>
    <property type="match status" value="1"/>
</dbReference>
<dbReference type="CTD" id="9812402"/>
<dbReference type="KEGG" id="crq:GCK72_018419"/>
<feature type="compositionally biased region" description="Acidic residues" evidence="11">
    <location>
        <begin position="1771"/>
        <end position="1826"/>
    </location>
</feature>
<comment type="caution">
    <text evidence="14">The sequence shown here is derived from an EMBL/GenBank/DDBJ whole genome shotgun (WGS) entry which is preliminary data.</text>
</comment>
<dbReference type="PROSITE" id="PS00375">
    <property type="entry name" value="UDPGT"/>
    <property type="match status" value="2"/>
</dbReference>
<comment type="catalytic activity">
    <reaction evidence="10">
        <text>glucuronate acceptor + UDP-alpha-D-glucuronate = acceptor beta-D-glucuronoside + UDP + H(+)</text>
        <dbReference type="Rhea" id="RHEA:21032"/>
        <dbReference type="ChEBI" id="CHEBI:15378"/>
        <dbReference type="ChEBI" id="CHEBI:58052"/>
        <dbReference type="ChEBI" id="CHEBI:58223"/>
        <dbReference type="ChEBI" id="CHEBI:132367"/>
        <dbReference type="ChEBI" id="CHEBI:132368"/>
        <dbReference type="EC" id="2.4.1.17"/>
    </reaction>
</comment>
<feature type="compositionally biased region" description="Basic residues" evidence="11">
    <location>
        <begin position="1951"/>
        <end position="1962"/>
    </location>
</feature>
<evidence type="ECO:0000256" key="11">
    <source>
        <dbReference type="SAM" id="MobiDB-lite"/>
    </source>
</evidence>
<evidence type="ECO:0000256" key="3">
    <source>
        <dbReference type="ARBA" id="ARBA00012544"/>
    </source>
</evidence>
<dbReference type="Gene3D" id="3.40.50.300">
    <property type="entry name" value="P-loop containing nucleotide triphosphate hydrolases"/>
    <property type="match status" value="2"/>
</dbReference>
<dbReference type="Proteomes" id="UP000483820">
    <property type="component" value="Chromosome V"/>
</dbReference>
<comment type="subcellular location">
    <subcellularLocation>
        <location evidence="1">Membrane</location>
        <topology evidence="1">Single-pass membrane protein</topology>
    </subcellularLocation>
</comment>
<dbReference type="InterPro" id="IPR035595">
    <property type="entry name" value="UDP_glycos_trans_CS"/>
</dbReference>
<organism evidence="14 15">
    <name type="scientific">Caenorhabditis remanei</name>
    <name type="common">Caenorhabditis vulgaris</name>
    <dbReference type="NCBI Taxonomy" id="31234"/>
    <lineage>
        <taxon>Eukaryota</taxon>
        <taxon>Metazoa</taxon>
        <taxon>Ecdysozoa</taxon>
        <taxon>Nematoda</taxon>
        <taxon>Chromadorea</taxon>
        <taxon>Rhabditida</taxon>
        <taxon>Rhabditina</taxon>
        <taxon>Rhabditomorpha</taxon>
        <taxon>Rhabditoidea</taxon>
        <taxon>Rhabditidae</taxon>
        <taxon>Peloderinae</taxon>
        <taxon>Caenorhabditis</taxon>
    </lineage>
</organism>
<dbReference type="GO" id="GO:0016020">
    <property type="term" value="C:membrane"/>
    <property type="evidence" value="ECO:0007669"/>
    <property type="project" value="UniProtKB-SubCell"/>
</dbReference>
<dbReference type="GO" id="GO:0004386">
    <property type="term" value="F:helicase activity"/>
    <property type="evidence" value="ECO:0007669"/>
    <property type="project" value="InterPro"/>
</dbReference>
<evidence type="ECO:0000256" key="5">
    <source>
        <dbReference type="ARBA" id="ARBA00022679"/>
    </source>
</evidence>
<dbReference type="EMBL" id="WUAV01000005">
    <property type="protein sequence ID" value="KAF1751865.1"/>
    <property type="molecule type" value="Genomic_DNA"/>
</dbReference>
<comment type="similarity">
    <text evidence="2">Belongs to the UDP-glycosyltransferase family.</text>
</comment>
<evidence type="ECO:0000313" key="14">
    <source>
        <dbReference type="EMBL" id="KAF1751865.1"/>
    </source>
</evidence>
<name>A0A6A5GB76_CAERE</name>
<evidence type="ECO:0000256" key="8">
    <source>
        <dbReference type="ARBA" id="ARBA00022989"/>
    </source>
</evidence>
<keyword evidence="4" id="KW-0328">Glycosyltransferase</keyword>
<feature type="compositionally biased region" description="Basic residues" evidence="11">
    <location>
        <begin position="1899"/>
        <end position="1909"/>
    </location>
</feature>
<keyword evidence="9" id="KW-0472">Membrane</keyword>
<dbReference type="PANTHER" id="PTHR48043:SF98">
    <property type="entry name" value="UDP-GLUCURONOSYLTRANSFERASE-RELATED"/>
    <property type="match status" value="1"/>
</dbReference>